<proteinExistence type="predicted"/>
<dbReference type="Gene3D" id="3.60.10.10">
    <property type="entry name" value="Endonuclease/exonuclease/phosphatase"/>
    <property type="match status" value="1"/>
</dbReference>
<evidence type="ECO:0000313" key="1">
    <source>
        <dbReference type="EMBL" id="KAK1294355.1"/>
    </source>
</evidence>
<protein>
    <recommendedName>
        <fullName evidence="3">Endonuclease/exonuclease/phosphatase domain-containing protein</fullName>
    </recommendedName>
</protein>
<reference evidence="1" key="2">
    <citation type="submission" date="2023-06" db="EMBL/GenBank/DDBJ databases">
        <authorList>
            <person name="Ma L."/>
            <person name="Liu K.-W."/>
            <person name="Li Z."/>
            <person name="Hsiao Y.-Y."/>
            <person name="Qi Y."/>
            <person name="Fu T."/>
            <person name="Tang G."/>
            <person name="Zhang D."/>
            <person name="Sun W.-H."/>
            <person name="Liu D.-K."/>
            <person name="Li Y."/>
            <person name="Chen G.-Z."/>
            <person name="Liu X.-D."/>
            <person name="Liao X.-Y."/>
            <person name="Jiang Y.-T."/>
            <person name="Yu X."/>
            <person name="Hao Y."/>
            <person name="Huang J."/>
            <person name="Zhao X.-W."/>
            <person name="Ke S."/>
            <person name="Chen Y.-Y."/>
            <person name="Wu W.-L."/>
            <person name="Hsu J.-L."/>
            <person name="Lin Y.-F."/>
            <person name="Huang M.-D."/>
            <person name="Li C.-Y."/>
            <person name="Huang L."/>
            <person name="Wang Z.-W."/>
            <person name="Zhao X."/>
            <person name="Zhong W.-Y."/>
            <person name="Peng D.-H."/>
            <person name="Ahmad S."/>
            <person name="Lan S."/>
            <person name="Zhang J.-S."/>
            <person name="Tsai W.-C."/>
            <person name="Van De Peer Y."/>
            <person name="Liu Z.-J."/>
        </authorList>
    </citation>
    <scope>NUCLEOTIDE SEQUENCE</scope>
    <source>
        <strain evidence="1">CP</strain>
        <tissue evidence="1">Leaves</tissue>
    </source>
</reference>
<dbReference type="SUPFAM" id="SSF56219">
    <property type="entry name" value="DNase I-like"/>
    <property type="match status" value="1"/>
</dbReference>
<evidence type="ECO:0000313" key="2">
    <source>
        <dbReference type="Proteomes" id="UP001180020"/>
    </source>
</evidence>
<keyword evidence="2" id="KW-1185">Reference proteome</keyword>
<reference evidence="1" key="1">
    <citation type="journal article" date="2023" name="Nat. Commun.">
        <title>Diploid and tetraploid genomes of Acorus and the evolution of monocots.</title>
        <authorList>
            <person name="Ma L."/>
            <person name="Liu K.W."/>
            <person name="Li Z."/>
            <person name="Hsiao Y.Y."/>
            <person name="Qi Y."/>
            <person name="Fu T."/>
            <person name="Tang G.D."/>
            <person name="Zhang D."/>
            <person name="Sun W.H."/>
            <person name="Liu D.K."/>
            <person name="Li Y."/>
            <person name="Chen G.Z."/>
            <person name="Liu X.D."/>
            <person name="Liao X.Y."/>
            <person name="Jiang Y.T."/>
            <person name="Yu X."/>
            <person name="Hao Y."/>
            <person name="Huang J."/>
            <person name="Zhao X.W."/>
            <person name="Ke S."/>
            <person name="Chen Y.Y."/>
            <person name="Wu W.L."/>
            <person name="Hsu J.L."/>
            <person name="Lin Y.F."/>
            <person name="Huang M.D."/>
            <person name="Li C.Y."/>
            <person name="Huang L."/>
            <person name="Wang Z.W."/>
            <person name="Zhao X."/>
            <person name="Zhong W.Y."/>
            <person name="Peng D.H."/>
            <person name="Ahmad S."/>
            <person name="Lan S."/>
            <person name="Zhang J.S."/>
            <person name="Tsai W.C."/>
            <person name="Van de Peer Y."/>
            <person name="Liu Z.J."/>
        </authorList>
    </citation>
    <scope>NUCLEOTIDE SEQUENCE</scope>
    <source>
        <strain evidence="1">CP</strain>
    </source>
</reference>
<dbReference type="InterPro" id="IPR036691">
    <property type="entry name" value="Endo/exonu/phosph_ase_sf"/>
</dbReference>
<dbReference type="PANTHER" id="PTHR33710">
    <property type="entry name" value="BNAC02G09200D PROTEIN"/>
    <property type="match status" value="1"/>
</dbReference>
<evidence type="ECO:0008006" key="3">
    <source>
        <dbReference type="Google" id="ProtNLM"/>
    </source>
</evidence>
<sequence>MGRFSISIVLQDANSGWKWILSNTYGPHESVEREEMWGELSAVREAWEAPWCVLGDFNVTRYPEDRNRVSYMTPDMQRFSEWIAQEGLLDIPISNLMFTWSNMRDSPSMAKLDRFLVCPDWEDVLPGSSAIGLARPTSDHVPILLRSLDRPAHATSFKFESWWTKYRDLEEVVRNSWSASAFGYSGAKRLAFKLQRLKRVLKVWGRHKK</sequence>
<organism evidence="1 2">
    <name type="scientific">Acorus calamus</name>
    <name type="common">Sweet flag</name>
    <dbReference type="NCBI Taxonomy" id="4465"/>
    <lineage>
        <taxon>Eukaryota</taxon>
        <taxon>Viridiplantae</taxon>
        <taxon>Streptophyta</taxon>
        <taxon>Embryophyta</taxon>
        <taxon>Tracheophyta</taxon>
        <taxon>Spermatophyta</taxon>
        <taxon>Magnoliopsida</taxon>
        <taxon>Liliopsida</taxon>
        <taxon>Acoraceae</taxon>
        <taxon>Acorus</taxon>
    </lineage>
</organism>
<dbReference type="PANTHER" id="PTHR33710:SF71">
    <property type="entry name" value="ENDONUCLEASE_EXONUCLEASE_PHOSPHATASE DOMAIN-CONTAINING PROTEIN"/>
    <property type="match status" value="1"/>
</dbReference>
<accession>A0AAV9CZV2</accession>
<gene>
    <name evidence="1" type="ORF">QJS10_CPA16g00524</name>
</gene>
<comment type="caution">
    <text evidence="1">The sequence shown here is derived from an EMBL/GenBank/DDBJ whole genome shotgun (WGS) entry which is preliminary data.</text>
</comment>
<dbReference type="AlphaFoldDB" id="A0AAV9CZV2"/>
<dbReference type="EMBL" id="JAUJYO010000016">
    <property type="protein sequence ID" value="KAK1294355.1"/>
    <property type="molecule type" value="Genomic_DNA"/>
</dbReference>
<dbReference type="Proteomes" id="UP001180020">
    <property type="component" value="Unassembled WGS sequence"/>
</dbReference>
<name>A0AAV9CZV2_ACOCL</name>